<proteinExistence type="predicted"/>
<dbReference type="EMBL" id="PFAX01000009">
    <property type="protein sequence ID" value="PIR90672.1"/>
    <property type="molecule type" value="Genomic_DNA"/>
</dbReference>
<gene>
    <name evidence="1" type="ORF">COU05_00660</name>
</gene>
<evidence type="ECO:0000313" key="1">
    <source>
        <dbReference type="EMBL" id="PIR90672.1"/>
    </source>
</evidence>
<dbReference type="AlphaFoldDB" id="A0A2H0UV02"/>
<protein>
    <submittedName>
        <fullName evidence="1">Uncharacterized protein</fullName>
    </submittedName>
</protein>
<feature type="non-terminal residue" evidence="1">
    <location>
        <position position="1"/>
    </location>
</feature>
<evidence type="ECO:0000313" key="2">
    <source>
        <dbReference type="Proteomes" id="UP000230132"/>
    </source>
</evidence>
<organism evidence="1 2">
    <name type="scientific">bacterium (Candidatus Gribaldobacteria) CG10_big_fil_rev_8_21_14_0_10_37_21</name>
    <dbReference type="NCBI Taxonomy" id="2014275"/>
    <lineage>
        <taxon>Bacteria</taxon>
        <taxon>Candidatus Gribaldobacteria</taxon>
    </lineage>
</organism>
<sequence length="89" mass="10030">FDANFMGNIQTKEWTTLTDAWGNSCIYRYAKVEDPCDGQCEGIYAILYATCEEDGCPSNERPACCDDSSWLEGTSEVDDHDITIFLKQN</sequence>
<reference evidence="2" key="1">
    <citation type="submission" date="2017-09" db="EMBL/GenBank/DDBJ databases">
        <title>Depth-based differentiation of microbial function through sediment-hosted aquifers and enrichment of novel symbionts in the deep terrestrial subsurface.</title>
        <authorList>
            <person name="Probst A.J."/>
            <person name="Ladd B."/>
            <person name="Jarett J.K."/>
            <person name="Geller-Mcgrath D.E."/>
            <person name="Sieber C.M.K."/>
            <person name="Emerson J.B."/>
            <person name="Anantharaman K."/>
            <person name="Thomas B.C."/>
            <person name="Malmstrom R."/>
            <person name="Stieglmeier M."/>
            <person name="Klingl A."/>
            <person name="Woyke T."/>
            <person name="Ryan C.M."/>
            <person name="Banfield J.F."/>
        </authorList>
    </citation>
    <scope>NUCLEOTIDE SEQUENCE [LARGE SCALE GENOMIC DNA]</scope>
</reference>
<name>A0A2H0UV02_9BACT</name>
<accession>A0A2H0UV02</accession>
<comment type="caution">
    <text evidence="1">The sequence shown here is derived from an EMBL/GenBank/DDBJ whole genome shotgun (WGS) entry which is preliminary data.</text>
</comment>
<dbReference type="Proteomes" id="UP000230132">
    <property type="component" value="Unassembled WGS sequence"/>
</dbReference>